<proteinExistence type="evidence at transcript level"/>
<evidence type="ECO:0000256" key="3">
    <source>
        <dbReference type="SAM" id="MobiDB-lite"/>
    </source>
</evidence>
<feature type="region of interest" description="Disordered" evidence="3">
    <location>
        <begin position="161"/>
        <end position="203"/>
    </location>
</feature>
<dbReference type="EMBL" id="DQ394290">
    <property type="protein sequence ID" value="ABD58896.1"/>
    <property type="molecule type" value="mRNA"/>
</dbReference>
<feature type="compositionally biased region" description="Basic and acidic residues" evidence="3">
    <location>
        <begin position="285"/>
        <end position="299"/>
    </location>
</feature>
<dbReference type="SMART" id="SM00360">
    <property type="entry name" value="RRM"/>
    <property type="match status" value="2"/>
</dbReference>
<organism evidence="5">
    <name type="scientific">Mesostigma viride</name>
    <name type="common">Green alga</name>
    <dbReference type="NCBI Taxonomy" id="41882"/>
    <lineage>
        <taxon>Eukaryota</taxon>
        <taxon>Viridiplantae</taxon>
        <taxon>Streptophyta</taxon>
        <taxon>Mesostigmatophyceae</taxon>
        <taxon>Mesostigmatales</taxon>
        <taxon>Mesostigmataceae</taxon>
        <taxon>Mesostigma</taxon>
    </lineage>
</organism>
<dbReference type="SUPFAM" id="SSF54928">
    <property type="entry name" value="RNA-binding domain, RBD"/>
    <property type="match status" value="2"/>
</dbReference>
<dbReference type="PROSITE" id="PS50102">
    <property type="entry name" value="RRM"/>
    <property type="match status" value="2"/>
</dbReference>
<dbReference type="AlphaFoldDB" id="A3QQP3"/>
<feature type="region of interest" description="Disordered" evidence="3">
    <location>
        <begin position="278"/>
        <end position="299"/>
    </location>
</feature>
<evidence type="ECO:0000256" key="2">
    <source>
        <dbReference type="PROSITE-ProRule" id="PRU00176"/>
    </source>
</evidence>
<name>A3QQP3_MESVI</name>
<feature type="domain" description="RRM" evidence="4">
    <location>
        <begin position="90"/>
        <end position="168"/>
    </location>
</feature>
<dbReference type="InterPro" id="IPR048289">
    <property type="entry name" value="RRM2_NsCP33-like"/>
</dbReference>
<dbReference type="PANTHER" id="PTHR48027">
    <property type="entry name" value="HETEROGENEOUS NUCLEAR RIBONUCLEOPROTEIN 87F-RELATED"/>
    <property type="match status" value="1"/>
</dbReference>
<dbReference type="CDD" id="cd21608">
    <property type="entry name" value="RRM2_NsCP33_like"/>
    <property type="match status" value="2"/>
</dbReference>
<dbReference type="Pfam" id="PF00076">
    <property type="entry name" value="RRM_1"/>
    <property type="match status" value="2"/>
</dbReference>
<feature type="compositionally biased region" description="Basic and acidic residues" evidence="3">
    <location>
        <begin position="169"/>
        <end position="198"/>
    </location>
</feature>
<sequence>MAQTFAQQCAFTIAAPSSLFAGSVAVDSSSLRPAAVRSERSSIAQFAFRKNVFHTLVQQSTQNGKRASSFSVRAMAETFQDQATSTAASTKLYVGNLAWSCDDEMLNQAFSQFGEVKAAEVVLDRESGRSRGFAFVTMASPDAAEKARRGLDGTELAGRAIRVNFPQPKGERAPRAERGERSERSERSERTYTPRGDGEAGDANRLYVGNLPWSMDDGMLEDLFMEFGTVNYARVVMDRDSGRSRGFAFVALSTPEEANEAMANLDGEEIGGRTIRVNLATKSSGNREGRERRAPREQW</sequence>
<keyword evidence="1 2" id="KW-0694">RNA-binding</keyword>
<dbReference type="GO" id="GO:0003723">
    <property type="term" value="F:RNA binding"/>
    <property type="evidence" value="ECO:0007669"/>
    <property type="project" value="UniProtKB-UniRule"/>
</dbReference>
<dbReference type="Gene3D" id="3.30.70.330">
    <property type="match status" value="2"/>
</dbReference>
<evidence type="ECO:0000259" key="4">
    <source>
        <dbReference type="PROSITE" id="PS50102"/>
    </source>
</evidence>
<protein>
    <submittedName>
        <fullName evidence="5">Chloroplast single strand DNA binding protein</fullName>
    </submittedName>
</protein>
<feature type="domain" description="RRM" evidence="4">
    <location>
        <begin position="204"/>
        <end position="282"/>
    </location>
</feature>
<dbReference type="InterPro" id="IPR052462">
    <property type="entry name" value="SLIRP/GR-RBP-like"/>
</dbReference>
<evidence type="ECO:0000313" key="5">
    <source>
        <dbReference type="EMBL" id="ABD58896.1"/>
    </source>
</evidence>
<dbReference type="InterPro" id="IPR035979">
    <property type="entry name" value="RBD_domain_sf"/>
</dbReference>
<reference evidence="5" key="1">
    <citation type="submission" date="2006-02" db="EMBL/GenBank/DDBJ databases">
        <title>Evolutionary rates in the green alga Mesostigma viride.</title>
        <authorList>
            <person name="Borza T."/>
            <person name="Lee R.W."/>
        </authorList>
    </citation>
    <scope>NUCLEOTIDE SEQUENCE</scope>
    <source>
        <strain evidence="5">CCMP2046</strain>
    </source>
</reference>
<accession>A3QQP3</accession>
<evidence type="ECO:0000256" key="1">
    <source>
        <dbReference type="ARBA" id="ARBA00022884"/>
    </source>
</evidence>
<dbReference type="InterPro" id="IPR012677">
    <property type="entry name" value="Nucleotide-bd_a/b_plait_sf"/>
</dbReference>
<dbReference type="InterPro" id="IPR000504">
    <property type="entry name" value="RRM_dom"/>
</dbReference>